<organism evidence="3">
    <name type="scientific">Rodentolepis nana</name>
    <name type="common">Dwarf tapeworm</name>
    <name type="synonym">Hymenolepis nana</name>
    <dbReference type="NCBI Taxonomy" id="102285"/>
    <lineage>
        <taxon>Eukaryota</taxon>
        <taxon>Metazoa</taxon>
        <taxon>Spiralia</taxon>
        <taxon>Lophotrochozoa</taxon>
        <taxon>Platyhelminthes</taxon>
        <taxon>Cestoda</taxon>
        <taxon>Eucestoda</taxon>
        <taxon>Cyclophyllidea</taxon>
        <taxon>Hymenolepididae</taxon>
        <taxon>Rodentolepis</taxon>
    </lineage>
</organism>
<proteinExistence type="predicted"/>
<evidence type="ECO:0000313" key="3">
    <source>
        <dbReference type="WBParaSite" id="HNAJ_0000352001-mRNA-1"/>
    </source>
</evidence>
<evidence type="ECO:0000259" key="2">
    <source>
        <dbReference type="PROSITE" id="PS50003"/>
    </source>
</evidence>
<dbReference type="Gene3D" id="2.30.29.30">
    <property type="entry name" value="Pleckstrin-homology domain (PH domain)/Phosphotyrosine-binding domain (PTB)"/>
    <property type="match status" value="1"/>
</dbReference>
<protein>
    <submittedName>
        <fullName evidence="3">PH domain-containing protein</fullName>
    </submittedName>
</protein>
<dbReference type="WBParaSite" id="HNAJ_0000352001-mRNA-1">
    <property type="protein sequence ID" value="HNAJ_0000352001-mRNA-1"/>
    <property type="gene ID" value="HNAJ_0000352001"/>
</dbReference>
<accession>A0A0R3T8Y1</accession>
<dbReference type="InterPro" id="IPR011993">
    <property type="entry name" value="PH-like_dom_sf"/>
</dbReference>
<evidence type="ECO:0000256" key="1">
    <source>
        <dbReference type="SAM" id="Coils"/>
    </source>
</evidence>
<feature type="domain" description="PH" evidence="2">
    <location>
        <begin position="1"/>
        <end position="86"/>
    </location>
</feature>
<name>A0A0R3T8Y1_RODNA</name>
<dbReference type="InterPro" id="IPR001849">
    <property type="entry name" value="PH_domain"/>
</dbReference>
<reference evidence="3" key="1">
    <citation type="submission" date="2017-02" db="UniProtKB">
        <authorList>
            <consortium name="WormBaseParasite"/>
        </authorList>
    </citation>
    <scope>IDENTIFICATION</scope>
</reference>
<keyword evidence="1" id="KW-0175">Coiled coil</keyword>
<sequence>LVQRAYGVLLPQLLLLYNNKEEARSDITKPRKYFDLQKCLAIHPTDQYPNFFGIILMVFPGGVSLIGCISEAERRKWMDDLNEAMDTEVVSSELLEFIETVQGRHPGPSKLPNVTLQDGDNDNDRHVQLPNSFISDFKSNTLSSTEIPLIITPLIANDVMQQSCPPLELVKSPFLDSPIETSFSEEVECCQDGCLNEVTNMLNGMYPPNCENANGDNTGKEFQEPIVQLISQEAANAILEESCNKIRGTLSALYDQLRIKGIQIDPVLYQIDFIYSSSVQDIPGPLDGFRNADNSYVTRSNGNSAEELDVHGEVDTGSLMSVGQSSYSGSRVSSVQTLMPPEIENHDAWPNDFRQPPCCSSCLKTLASGILEISMNLVTSQTPPNPQTICRVRSLTSYLHSYLLDLVKSIRNRTNLPSDILVTALAKFALTDQNSPIIVQALIENASAEVCGQILEEISLLDDKTEENSTHLVNGFDKDWFNSLPEKADIEWLLPGYIASCLMLYRFTESRGGKMEEFDRSPEEPMKNGTSPNSQIEDLLESLSVTLIQAVCQANNGNFPDNNIPIQLSQEFESIFFELLMRKLDRETVETIVPEIADYRTMNPDKFFLCRFNSPDQNTTLEELRSSFVGVNENDYSFMKLNSLAELEDHSAHLHVNRQAFHGLVPKKHETGSAEEMDQAVKDYANVIAALKRENENEKTQLLQDIKQHWFHRHYNDAFTTESE</sequence>
<dbReference type="PROSITE" id="PS50003">
    <property type="entry name" value="PH_DOMAIN"/>
    <property type="match status" value="1"/>
</dbReference>
<dbReference type="SUPFAM" id="SSF50729">
    <property type="entry name" value="PH domain-like"/>
    <property type="match status" value="1"/>
</dbReference>
<dbReference type="AlphaFoldDB" id="A0A0R3T8Y1"/>
<feature type="coiled-coil region" evidence="1">
    <location>
        <begin position="674"/>
        <end position="708"/>
    </location>
</feature>